<reference evidence="4" key="1">
    <citation type="submission" date="2023-07" db="EMBL/GenBank/DDBJ databases">
        <title>30 novel species of actinomycetes from the DSMZ collection.</title>
        <authorList>
            <person name="Nouioui I."/>
        </authorList>
    </citation>
    <scope>NUCLEOTIDE SEQUENCE [LARGE SCALE GENOMIC DNA]</scope>
    <source>
        <strain evidence="4">DSM 44399</strain>
    </source>
</reference>
<dbReference type="PANTHER" id="PTHR42964">
    <property type="entry name" value="ENOYL-COA HYDRATASE"/>
    <property type="match status" value="1"/>
</dbReference>
<accession>A0ABU2J613</accession>
<dbReference type="InterPro" id="IPR051683">
    <property type="entry name" value="Enoyl-CoA_Hydratase/Isomerase"/>
</dbReference>
<evidence type="ECO:0000256" key="2">
    <source>
        <dbReference type="RuleBase" id="RU003707"/>
    </source>
</evidence>
<protein>
    <submittedName>
        <fullName evidence="3">Enoyl-CoA hydratase/isomerase family protein</fullName>
    </submittedName>
</protein>
<dbReference type="InterPro" id="IPR018376">
    <property type="entry name" value="Enoyl-CoA_hyd/isom_CS"/>
</dbReference>
<sequence length="277" mass="28588">MHLTREDDLSPLQFTRSDAVVTLQLNRPAQGNAIDLPLATAFRDAARLIVTLKDVAAVVLAGTGGLFCAGGDVRAMAAAPDRPAFIGQLADTLHEGLLHLRAAPVPIIAAVHGPVAGGGLGLVLAADIAIAAESATFCAAYSRIGLSPDCGVTALLPRAVGMRRAAMLMLTDMTLDAARAAEWGLVSEVCADDALDARVTELASQLAQQPGRSAGETARLLRAGWERDLGQQLGDEAATVSASSADEHVTQLIGAFLRSRGAAGSSARQQPPNSEAW</sequence>
<evidence type="ECO:0000313" key="4">
    <source>
        <dbReference type="Proteomes" id="UP001183176"/>
    </source>
</evidence>
<dbReference type="PANTHER" id="PTHR42964:SF1">
    <property type="entry name" value="POLYKETIDE BIOSYNTHESIS ENOYL-COA HYDRATASE PKSH-RELATED"/>
    <property type="match status" value="1"/>
</dbReference>
<dbReference type="PROSITE" id="PS00166">
    <property type="entry name" value="ENOYL_COA_HYDRATASE"/>
    <property type="match status" value="1"/>
</dbReference>
<dbReference type="RefSeq" id="WP_311421578.1">
    <property type="nucleotide sequence ID" value="NZ_JAVREH010000003.1"/>
</dbReference>
<dbReference type="InterPro" id="IPR001753">
    <property type="entry name" value="Enoyl-CoA_hydra/iso"/>
</dbReference>
<dbReference type="CDD" id="cd06558">
    <property type="entry name" value="crotonase-like"/>
    <property type="match status" value="1"/>
</dbReference>
<name>A0ABU2J613_9ACTN</name>
<dbReference type="Proteomes" id="UP001183176">
    <property type="component" value="Unassembled WGS sequence"/>
</dbReference>
<gene>
    <name evidence="3" type="ORF">RM423_03360</name>
</gene>
<keyword evidence="4" id="KW-1185">Reference proteome</keyword>
<comment type="caution">
    <text evidence="3">The sequence shown here is derived from an EMBL/GenBank/DDBJ whole genome shotgun (WGS) entry which is preliminary data.</text>
</comment>
<dbReference type="InterPro" id="IPR029045">
    <property type="entry name" value="ClpP/crotonase-like_dom_sf"/>
</dbReference>
<proteinExistence type="inferred from homology"/>
<dbReference type="Pfam" id="PF00378">
    <property type="entry name" value="ECH_1"/>
    <property type="match status" value="1"/>
</dbReference>
<evidence type="ECO:0000256" key="1">
    <source>
        <dbReference type="ARBA" id="ARBA00005254"/>
    </source>
</evidence>
<evidence type="ECO:0000313" key="3">
    <source>
        <dbReference type="EMBL" id="MDT0260426.1"/>
    </source>
</evidence>
<comment type="similarity">
    <text evidence="1 2">Belongs to the enoyl-CoA hydratase/isomerase family.</text>
</comment>
<organism evidence="3 4">
    <name type="scientific">Jatrophihabitans lederbergiae</name>
    <dbReference type="NCBI Taxonomy" id="3075547"/>
    <lineage>
        <taxon>Bacteria</taxon>
        <taxon>Bacillati</taxon>
        <taxon>Actinomycetota</taxon>
        <taxon>Actinomycetes</taxon>
        <taxon>Jatrophihabitantales</taxon>
        <taxon>Jatrophihabitantaceae</taxon>
        <taxon>Jatrophihabitans</taxon>
    </lineage>
</organism>
<dbReference type="EMBL" id="JAVREH010000003">
    <property type="protein sequence ID" value="MDT0260426.1"/>
    <property type="molecule type" value="Genomic_DNA"/>
</dbReference>
<dbReference type="Gene3D" id="3.90.226.10">
    <property type="entry name" value="2-enoyl-CoA Hydratase, Chain A, domain 1"/>
    <property type="match status" value="1"/>
</dbReference>
<dbReference type="SUPFAM" id="SSF52096">
    <property type="entry name" value="ClpP/crotonase"/>
    <property type="match status" value="1"/>
</dbReference>